<dbReference type="Proteomes" id="UP001163823">
    <property type="component" value="Chromosome 12"/>
</dbReference>
<dbReference type="InterPro" id="IPR036409">
    <property type="entry name" value="Aldolase_II/adducin_N_sf"/>
</dbReference>
<keyword evidence="4" id="KW-1185">Reference proteome</keyword>
<evidence type="ECO:0000259" key="2">
    <source>
        <dbReference type="PROSITE" id="PS50948"/>
    </source>
</evidence>
<accession>A0AAD7PB32</accession>
<keyword evidence="1" id="KW-1133">Transmembrane helix</keyword>
<keyword evidence="1" id="KW-0812">Transmembrane</keyword>
<dbReference type="InterPro" id="IPR003609">
    <property type="entry name" value="Pan_app"/>
</dbReference>
<comment type="caution">
    <text evidence="3">The sequence shown here is derived from an EMBL/GenBank/DDBJ whole genome shotgun (WGS) entry which is preliminary data.</text>
</comment>
<organism evidence="3 4">
    <name type="scientific">Quillaja saponaria</name>
    <name type="common">Soap bark tree</name>
    <dbReference type="NCBI Taxonomy" id="32244"/>
    <lineage>
        <taxon>Eukaryota</taxon>
        <taxon>Viridiplantae</taxon>
        <taxon>Streptophyta</taxon>
        <taxon>Embryophyta</taxon>
        <taxon>Tracheophyta</taxon>
        <taxon>Spermatophyta</taxon>
        <taxon>Magnoliopsida</taxon>
        <taxon>eudicotyledons</taxon>
        <taxon>Gunneridae</taxon>
        <taxon>Pentapetalae</taxon>
        <taxon>rosids</taxon>
        <taxon>fabids</taxon>
        <taxon>Fabales</taxon>
        <taxon>Quillajaceae</taxon>
        <taxon>Quillaja</taxon>
    </lineage>
</organism>
<protein>
    <submittedName>
        <fullName evidence="3">G-type lectin S-receptor-like serine/threonine-protein kinase</fullName>
    </submittedName>
</protein>
<feature type="domain" description="Apple" evidence="2">
    <location>
        <begin position="169"/>
        <end position="249"/>
    </location>
</feature>
<keyword evidence="3" id="KW-0808">Transferase</keyword>
<proteinExistence type="predicted"/>
<dbReference type="KEGG" id="qsa:O6P43_028824"/>
<sequence>MNGLTPLKQRVAEDDVALMECSSSPQAYLESKAVTYTKALVADLYWHSTHLVGFRVLVSIRVHDDSIPKQNQLIVMSPSGVQKERMVPEDMYVLSSDGLILSTPPLKPYPHKPPKCTDCAPLFMKITILCNQQKVRPSECLKGFEPTMPKERILGNFSDGCVRRTPLQCNRGHIDTFLIMLNIQFPPNPEIISVLKAEECKLACLRACSCNAFIDGYDGQCLIWKGDLFNIRPVSSYGRTGKKLYLRFPASELATTSAKAKRKTIWIVIGAIAGFFCSLGLSS</sequence>
<gene>
    <name evidence="3" type="ORF">O6P43_028824</name>
</gene>
<dbReference type="PANTHER" id="PTHR32444">
    <property type="entry name" value="BULB-TYPE LECTIN DOMAIN-CONTAINING PROTEIN"/>
    <property type="match status" value="1"/>
</dbReference>
<keyword evidence="3" id="KW-0418">Kinase</keyword>
<dbReference type="AlphaFoldDB" id="A0AAD7PB32"/>
<dbReference type="EMBL" id="JARAOO010000012">
    <property type="protein sequence ID" value="KAJ7948329.1"/>
    <property type="molecule type" value="Genomic_DNA"/>
</dbReference>
<dbReference type="SUPFAM" id="SSF53639">
    <property type="entry name" value="AraD/HMP-PK domain-like"/>
    <property type="match status" value="1"/>
</dbReference>
<dbReference type="PROSITE" id="PS50948">
    <property type="entry name" value="PAN"/>
    <property type="match status" value="1"/>
</dbReference>
<evidence type="ECO:0000313" key="3">
    <source>
        <dbReference type="EMBL" id="KAJ7948329.1"/>
    </source>
</evidence>
<name>A0AAD7PB32_QUISA</name>
<dbReference type="Gene3D" id="3.40.225.10">
    <property type="entry name" value="Class II aldolase/adducin N-terminal domain"/>
    <property type="match status" value="1"/>
</dbReference>
<dbReference type="CDD" id="cd01098">
    <property type="entry name" value="PAN_AP_plant"/>
    <property type="match status" value="1"/>
</dbReference>
<feature type="transmembrane region" description="Helical" evidence="1">
    <location>
        <begin position="264"/>
        <end position="281"/>
    </location>
</feature>
<evidence type="ECO:0000313" key="4">
    <source>
        <dbReference type="Proteomes" id="UP001163823"/>
    </source>
</evidence>
<keyword evidence="1" id="KW-0472">Membrane</keyword>
<evidence type="ECO:0000256" key="1">
    <source>
        <dbReference type="SAM" id="Phobius"/>
    </source>
</evidence>
<reference evidence="3" key="1">
    <citation type="journal article" date="2023" name="Science">
        <title>Elucidation of the pathway for biosynthesis of saponin adjuvants from the soapbark tree.</title>
        <authorList>
            <person name="Reed J."/>
            <person name="Orme A."/>
            <person name="El-Demerdash A."/>
            <person name="Owen C."/>
            <person name="Martin L.B.B."/>
            <person name="Misra R.C."/>
            <person name="Kikuchi S."/>
            <person name="Rejzek M."/>
            <person name="Martin A.C."/>
            <person name="Harkess A."/>
            <person name="Leebens-Mack J."/>
            <person name="Louveau T."/>
            <person name="Stephenson M.J."/>
            <person name="Osbourn A."/>
        </authorList>
    </citation>
    <scope>NUCLEOTIDE SEQUENCE</scope>
    <source>
        <strain evidence="3">S10</strain>
    </source>
</reference>
<dbReference type="Pfam" id="PF08276">
    <property type="entry name" value="PAN_2"/>
    <property type="match status" value="1"/>
</dbReference>
<dbReference type="GO" id="GO:0016301">
    <property type="term" value="F:kinase activity"/>
    <property type="evidence" value="ECO:0007669"/>
    <property type="project" value="UniProtKB-KW"/>
</dbReference>
<dbReference type="PANTHER" id="PTHR32444:SF247">
    <property type="entry name" value="OS01G0958200 PROTEIN"/>
    <property type="match status" value="1"/>
</dbReference>